<name>A0A7W3LU56_ACTNM</name>
<gene>
    <name evidence="2" type="ORF">HNR61_005911</name>
</gene>
<reference evidence="2 3" key="1">
    <citation type="submission" date="2020-08" db="EMBL/GenBank/DDBJ databases">
        <title>Genomic Encyclopedia of Type Strains, Phase IV (KMG-IV): sequencing the most valuable type-strain genomes for metagenomic binning, comparative biology and taxonomic classification.</title>
        <authorList>
            <person name="Goeker M."/>
        </authorList>
    </citation>
    <scope>NUCLEOTIDE SEQUENCE [LARGE SCALE GENOMIC DNA]</scope>
    <source>
        <strain evidence="2 3">DSM 44197</strain>
    </source>
</reference>
<protein>
    <submittedName>
        <fullName evidence="2">Uncharacterized protein</fullName>
    </submittedName>
</protein>
<keyword evidence="3" id="KW-1185">Reference proteome</keyword>
<keyword evidence="1" id="KW-1133">Transmembrane helix</keyword>
<comment type="caution">
    <text evidence="2">The sequence shown here is derived from an EMBL/GenBank/DDBJ whole genome shotgun (WGS) entry which is preliminary data.</text>
</comment>
<organism evidence="2 3">
    <name type="scientific">Actinomadura namibiensis</name>
    <dbReference type="NCBI Taxonomy" id="182080"/>
    <lineage>
        <taxon>Bacteria</taxon>
        <taxon>Bacillati</taxon>
        <taxon>Actinomycetota</taxon>
        <taxon>Actinomycetes</taxon>
        <taxon>Streptosporangiales</taxon>
        <taxon>Thermomonosporaceae</taxon>
        <taxon>Actinomadura</taxon>
    </lineage>
</organism>
<dbReference type="EMBL" id="JACJIA010000008">
    <property type="protein sequence ID" value="MBA8954257.1"/>
    <property type="molecule type" value="Genomic_DNA"/>
</dbReference>
<dbReference type="AlphaFoldDB" id="A0A7W3LU56"/>
<sequence>MRRRRAAIALAVAAGALYLAGLFLLVPWENDYHSCNLWRYGVPDPPAARGPAFDGMERRAFPPQATCRWEDGSTVDRVPWYLGLGVLLCSAASAGAAVAGRRGRGTTAT</sequence>
<feature type="transmembrane region" description="Helical" evidence="1">
    <location>
        <begin position="78"/>
        <end position="99"/>
    </location>
</feature>
<evidence type="ECO:0000313" key="3">
    <source>
        <dbReference type="Proteomes" id="UP000572680"/>
    </source>
</evidence>
<evidence type="ECO:0000256" key="1">
    <source>
        <dbReference type="SAM" id="Phobius"/>
    </source>
</evidence>
<keyword evidence="1" id="KW-0812">Transmembrane</keyword>
<proteinExistence type="predicted"/>
<feature type="transmembrane region" description="Helical" evidence="1">
    <location>
        <begin position="7"/>
        <end position="28"/>
    </location>
</feature>
<dbReference type="Proteomes" id="UP000572680">
    <property type="component" value="Unassembled WGS sequence"/>
</dbReference>
<dbReference type="RefSeq" id="WP_182846349.1">
    <property type="nucleotide sequence ID" value="NZ_BAAALP010000062.1"/>
</dbReference>
<evidence type="ECO:0000313" key="2">
    <source>
        <dbReference type="EMBL" id="MBA8954257.1"/>
    </source>
</evidence>
<keyword evidence="1" id="KW-0472">Membrane</keyword>
<accession>A0A7W3LU56</accession>